<evidence type="ECO:0000313" key="1">
    <source>
        <dbReference type="EMBL" id="CAI9549197.1"/>
    </source>
</evidence>
<keyword evidence="2" id="KW-1185">Reference proteome</keyword>
<proteinExistence type="predicted"/>
<reference evidence="1" key="1">
    <citation type="submission" date="2023-05" db="EMBL/GenBank/DDBJ databases">
        <authorList>
            <person name="Stuckert A."/>
        </authorList>
    </citation>
    <scope>NUCLEOTIDE SEQUENCE</scope>
</reference>
<comment type="caution">
    <text evidence="1">The sequence shown here is derived from an EMBL/GenBank/DDBJ whole genome shotgun (WGS) entry which is preliminary data.</text>
</comment>
<gene>
    <name evidence="1" type="ORF">SPARVUS_LOCUS3306291</name>
</gene>
<dbReference type="Proteomes" id="UP001162483">
    <property type="component" value="Unassembled WGS sequence"/>
</dbReference>
<accession>A0ABN9BPJ4</accession>
<organism evidence="1 2">
    <name type="scientific">Staurois parvus</name>
    <dbReference type="NCBI Taxonomy" id="386267"/>
    <lineage>
        <taxon>Eukaryota</taxon>
        <taxon>Metazoa</taxon>
        <taxon>Chordata</taxon>
        <taxon>Craniata</taxon>
        <taxon>Vertebrata</taxon>
        <taxon>Euteleostomi</taxon>
        <taxon>Amphibia</taxon>
        <taxon>Batrachia</taxon>
        <taxon>Anura</taxon>
        <taxon>Neobatrachia</taxon>
        <taxon>Ranoidea</taxon>
        <taxon>Ranidae</taxon>
        <taxon>Staurois</taxon>
    </lineage>
</organism>
<name>A0ABN9BPJ4_9NEOB</name>
<sequence length="64" mass="6897">MGPPTDPGPSGSARVTKWSVRPWLFLLGMILSKTALDIQSFFSVLAGMTRSCLLLSVSPLGRFT</sequence>
<protein>
    <submittedName>
        <fullName evidence="1">Uncharacterized protein</fullName>
    </submittedName>
</protein>
<evidence type="ECO:0000313" key="2">
    <source>
        <dbReference type="Proteomes" id="UP001162483"/>
    </source>
</evidence>
<dbReference type="EMBL" id="CATNWA010005028">
    <property type="protein sequence ID" value="CAI9549197.1"/>
    <property type="molecule type" value="Genomic_DNA"/>
</dbReference>
<feature type="non-terminal residue" evidence="1">
    <location>
        <position position="64"/>
    </location>
</feature>